<name>A0ABS5NQA5_9BACI</name>
<sequence>MWFLLIFCIILLGIGVIVDWWNKKNGIRNFDPNENERHVSDSEKAYVESYMHNMKNDHSNGPF</sequence>
<gene>
    <name evidence="1" type="ORF">KHA94_07265</name>
</gene>
<keyword evidence="2" id="KW-1185">Reference proteome</keyword>
<dbReference type="Proteomes" id="UP000681027">
    <property type="component" value="Unassembled WGS sequence"/>
</dbReference>
<evidence type="ECO:0000313" key="1">
    <source>
        <dbReference type="EMBL" id="MBS4190001.1"/>
    </source>
</evidence>
<protein>
    <submittedName>
        <fullName evidence="1">Uncharacterized protein</fullName>
    </submittedName>
</protein>
<accession>A0ABS5NQA5</accession>
<reference evidence="1 2" key="1">
    <citation type="submission" date="2021-05" db="EMBL/GenBank/DDBJ databases">
        <title>Novel Bacillus species.</title>
        <authorList>
            <person name="Liu G."/>
        </authorList>
    </citation>
    <scope>NUCLEOTIDE SEQUENCE [LARGE SCALE GENOMIC DNA]</scope>
    <source>
        <strain evidence="1 2">FJAT-49705</strain>
    </source>
</reference>
<dbReference type="RefSeq" id="WP_213101493.1">
    <property type="nucleotide sequence ID" value="NZ_JAGYPM010000002.1"/>
</dbReference>
<proteinExistence type="predicted"/>
<comment type="caution">
    <text evidence="1">The sequence shown here is derived from an EMBL/GenBank/DDBJ whole genome shotgun (WGS) entry which is preliminary data.</text>
</comment>
<evidence type="ECO:0000313" key="2">
    <source>
        <dbReference type="Proteomes" id="UP000681027"/>
    </source>
</evidence>
<dbReference type="EMBL" id="JAGYPM010000002">
    <property type="protein sequence ID" value="MBS4190001.1"/>
    <property type="molecule type" value="Genomic_DNA"/>
</dbReference>
<organism evidence="1 2">
    <name type="scientific">Cytobacillus citreus</name>
    <dbReference type="NCBI Taxonomy" id="2833586"/>
    <lineage>
        <taxon>Bacteria</taxon>
        <taxon>Bacillati</taxon>
        <taxon>Bacillota</taxon>
        <taxon>Bacilli</taxon>
        <taxon>Bacillales</taxon>
        <taxon>Bacillaceae</taxon>
        <taxon>Cytobacillus</taxon>
    </lineage>
</organism>